<dbReference type="PANTHER" id="PTHR12526">
    <property type="entry name" value="GLYCOSYLTRANSFERASE"/>
    <property type="match status" value="1"/>
</dbReference>
<evidence type="ECO:0000259" key="2">
    <source>
        <dbReference type="Pfam" id="PF13439"/>
    </source>
</evidence>
<dbReference type="Pfam" id="PF13439">
    <property type="entry name" value="Glyco_transf_4"/>
    <property type="match status" value="1"/>
</dbReference>
<evidence type="ECO:0000313" key="4">
    <source>
        <dbReference type="Proteomes" id="UP000593737"/>
    </source>
</evidence>
<dbReference type="InterPro" id="IPR001296">
    <property type="entry name" value="Glyco_trans_1"/>
</dbReference>
<dbReference type="Gene3D" id="3.40.50.2000">
    <property type="entry name" value="Glycogen Phosphorylase B"/>
    <property type="match status" value="2"/>
</dbReference>
<evidence type="ECO:0000259" key="1">
    <source>
        <dbReference type="Pfam" id="PF00534"/>
    </source>
</evidence>
<dbReference type="GO" id="GO:0016757">
    <property type="term" value="F:glycosyltransferase activity"/>
    <property type="evidence" value="ECO:0007669"/>
    <property type="project" value="InterPro"/>
</dbReference>
<accession>A0A7S8FDI9</accession>
<dbReference type="PANTHER" id="PTHR12526:SF622">
    <property type="entry name" value="GLYCOSYLTRANSFERASE (GROUP I)"/>
    <property type="match status" value="1"/>
</dbReference>
<dbReference type="EMBL" id="CP047423">
    <property type="protein sequence ID" value="QPD04099.1"/>
    <property type="molecule type" value="Genomic_DNA"/>
</dbReference>
<dbReference type="Proteomes" id="UP000593737">
    <property type="component" value="Chromosome"/>
</dbReference>
<gene>
    <name evidence="3" type="ORF">Nkreftii_001873</name>
</gene>
<sequence length="395" mass="43473">MHILMYCDEDLGIAAGGSRQVLEFAKALAVRGHGVTVVAPESEQPRPRISVPPQIHIQMVPVLRWGGLRPISFLLSSKRILTRLLRDTTPDVLLWFDSPGQLAPLWAIQKHSCPVVYFVNGLPSEEVQGMWRLAPFRNLLSHGLRLAARHANAIVSVCPEFFRSLKSLEPVNSGKCAVIRNGVDPVHFSPQPQHAARKDLLLVDQGPYIGFVGGFFPWHGLDTLVDAIAIVAKSHPTVQCLLVGEGQTTLALKAQVDHLHLSRHVHFVGRIDFDTVPKWIAACDVCVVLHRQTRSYPGDSMKLWEYLACGRPVVATAGPGYGDVVVDFRCGLSVQADDHDDLAHHIITLLDNPELREKMGQRGRSAVVQTHTWSAQAAQLEQVCHQAIGRTALAA</sequence>
<dbReference type="KEGG" id="nkf:Nkreftii_001873"/>
<reference evidence="3 4" key="1">
    <citation type="journal article" date="2020" name="ISME J.">
        <title>Enrichment and physiological characterization of a novel comammox Nitrospira indicates ammonium inhibition of complete nitrification.</title>
        <authorList>
            <person name="Sakoula D."/>
            <person name="Koch H."/>
            <person name="Frank J."/>
            <person name="Jetten M.S.M."/>
            <person name="van Kessel M.A.H.J."/>
            <person name="Lucker S."/>
        </authorList>
    </citation>
    <scope>NUCLEOTIDE SEQUENCE [LARGE SCALE GENOMIC DNA]</scope>
    <source>
        <strain evidence="3">Comreactor17</strain>
    </source>
</reference>
<organism evidence="3 4">
    <name type="scientific">Candidatus Nitrospira kreftii</name>
    <dbReference type="NCBI Taxonomy" id="2652173"/>
    <lineage>
        <taxon>Bacteria</taxon>
        <taxon>Pseudomonadati</taxon>
        <taxon>Nitrospirota</taxon>
        <taxon>Nitrospiria</taxon>
        <taxon>Nitrospirales</taxon>
        <taxon>Nitrospiraceae</taxon>
        <taxon>Nitrospira</taxon>
    </lineage>
</organism>
<dbReference type="InterPro" id="IPR028098">
    <property type="entry name" value="Glyco_trans_4-like_N"/>
</dbReference>
<dbReference type="AlphaFoldDB" id="A0A7S8FDI9"/>
<feature type="domain" description="Glycosyltransferase subfamily 4-like N-terminal" evidence="2">
    <location>
        <begin position="16"/>
        <end position="185"/>
    </location>
</feature>
<dbReference type="CDD" id="cd03801">
    <property type="entry name" value="GT4_PimA-like"/>
    <property type="match status" value="1"/>
</dbReference>
<dbReference type="Pfam" id="PF00534">
    <property type="entry name" value="Glycos_transf_1"/>
    <property type="match status" value="1"/>
</dbReference>
<evidence type="ECO:0000313" key="3">
    <source>
        <dbReference type="EMBL" id="QPD04099.1"/>
    </source>
</evidence>
<proteinExistence type="predicted"/>
<feature type="domain" description="Glycosyl transferase family 1" evidence="1">
    <location>
        <begin position="196"/>
        <end position="365"/>
    </location>
</feature>
<name>A0A7S8FDI9_9BACT</name>
<protein>
    <submittedName>
        <fullName evidence="3">Uncharacterized protein</fullName>
    </submittedName>
</protein>
<dbReference type="SUPFAM" id="SSF53756">
    <property type="entry name" value="UDP-Glycosyltransferase/glycogen phosphorylase"/>
    <property type="match status" value="1"/>
</dbReference>